<dbReference type="SUPFAM" id="SSF47090">
    <property type="entry name" value="PGBD-like"/>
    <property type="match status" value="1"/>
</dbReference>
<gene>
    <name evidence="3" type="ORF">Msub_20927</name>
</gene>
<dbReference type="InterPro" id="IPR036365">
    <property type="entry name" value="PGBD-like_sf"/>
</dbReference>
<keyword evidence="4" id="KW-1185">Reference proteome</keyword>
<evidence type="ECO:0000313" key="4">
    <source>
        <dbReference type="Proteomes" id="UP000036102"/>
    </source>
</evidence>
<evidence type="ECO:0000259" key="2">
    <source>
        <dbReference type="Pfam" id="PF01471"/>
    </source>
</evidence>
<dbReference type="Proteomes" id="UP000036102">
    <property type="component" value="Unassembled WGS sequence"/>
</dbReference>
<name>A0A0J7J6A8_9GAMM</name>
<feature type="domain" description="Peptidoglycan binding-like" evidence="2">
    <location>
        <begin position="76"/>
        <end position="129"/>
    </location>
</feature>
<dbReference type="PATRIC" id="fig|1658765.3.peg.4186"/>
<evidence type="ECO:0000313" key="3">
    <source>
        <dbReference type="EMBL" id="KMQ73707.1"/>
    </source>
</evidence>
<dbReference type="InterPro" id="IPR036366">
    <property type="entry name" value="PGBDSf"/>
</dbReference>
<dbReference type="STRING" id="1658765.Msub_20927"/>
<dbReference type="AlphaFoldDB" id="A0A0J7J6A8"/>
<feature type="region of interest" description="Disordered" evidence="1">
    <location>
        <begin position="145"/>
        <end position="182"/>
    </location>
</feature>
<accession>A0A0J7J6A8</accession>
<dbReference type="PROSITE" id="PS51257">
    <property type="entry name" value="PROKAR_LIPOPROTEIN"/>
    <property type="match status" value="1"/>
</dbReference>
<reference evidence="3 4" key="1">
    <citation type="submission" date="2015-06" db="EMBL/GenBank/DDBJ databases">
        <title>Marinobacter subterrani, a genetically tractable neutrophilic iron-oxidizing strain isolated from the Soudan Iron Mine.</title>
        <authorList>
            <person name="Bonis B.M."/>
            <person name="Gralnick J.A."/>
        </authorList>
    </citation>
    <scope>NUCLEOTIDE SEQUENCE [LARGE SCALE GENOMIC DNA]</scope>
    <source>
        <strain evidence="3 4">JG233</strain>
    </source>
</reference>
<dbReference type="InterPro" id="IPR002477">
    <property type="entry name" value="Peptidoglycan-bd-like"/>
</dbReference>
<dbReference type="EMBL" id="LFBU01000002">
    <property type="protein sequence ID" value="KMQ73707.1"/>
    <property type="molecule type" value="Genomic_DNA"/>
</dbReference>
<organism evidence="3 4">
    <name type="scientific">Marinobacter subterrani</name>
    <dbReference type="NCBI Taxonomy" id="1658765"/>
    <lineage>
        <taxon>Bacteria</taxon>
        <taxon>Pseudomonadati</taxon>
        <taxon>Pseudomonadota</taxon>
        <taxon>Gammaproteobacteria</taxon>
        <taxon>Pseudomonadales</taxon>
        <taxon>Marinobacteraceae</taxon>
        <taxon>Marinobacter</taxon>
    </lineage>
</organism>
<evidence type="ECO:0000256" key="1">
    <source>
        <dbReference type="SAM" id="MobiDB-lite"/>
    </source>
</evidence>
<comment type="caution">
    <text evidence="3">The sequence shown here is derived from an EMBL/GenBank/DDBJ whole genome shotgun (WGS) entry which is preliminary data.</text>
</comment>
<sequence>MSGKAICDKSMVVFHTIAQACGDRHHITKKTGYPQMPGVKQVSTMRNATTRLGRLAAAAGMAVSLGIAAPAAFADETVALKNALYGAGYEITNVSPKMDDTTRAALTKFQKDNGLQATGALNEPTKKALGMVSMQVAAAPAQSASSSGAAAAVSSGSTQEQEPKQDKDEVIEEEDDGGWSLW</sequence>
<feature type="compositionally biased region" description="Low complexity" evidence="1">
    <location>
        <begin position="145"/>
        <end position="157"/>
    </location>
</feature>
<protein>
    <submittedName>
        <fullName evidence="3">Putative peptidoglycan binding domain</fullName>
    </submittedName>
</protein>
<proteinExistence type="predicted"/>
<feature type="compositionally biased region" description="Acidic residues" evidence="1">
    <location>
        <begin position="169"/>
        <end position="182"/>
    </location>
</feature>
<dbReference type="Pfam" id="PF01471">
    <property type="entry name" value="PG_binding_1"/>
    <property type="match status" value="1"/>
</dbReference>
<dbReference type="Gene3D" id="1.10.101.10">
    <property type="entry name" value="PGBD-like superfamily/PGBD"/>
    <property type="match status" value="1"/>
</dbReference>